<dbReference type="SUPFAM" id="SSF51556">
    <property type="entry name" value="Metallo-dependent hydrolases"/>
    <property type="match status" value="1"/>
</dbReference>
<proteinExistence type="predicted"/>
<dbReference type="Gene3D" id="3.10.310.70">
    <property type="match status" value="1"/>
</dbReference>
<dbReference type="SUPFAM" id="SSF51338">
    <property type="entry name" value="Composite domain of metallo-dependent hydrolases"/>
    <property type="match status" value="1"/>
</dbReference>
<dbReference type="EMBL" id="AP027728">
    <property type="protein sequence ID" value="BDZ38136.1"/>
    <property type="molecule type" value="Genomic_DNA"/>
</dbReference>
<feature type="domain" description="Amidohydrolase 3" evidence="1">
    <location>
        <begin position="55"/>
        <end position="497"/>
    </location>
</feature>
<gene>
    <name evidence="2" type="ORF">GCM10025863_07500</name>
</gene>
<accession>A0ABM8FR38</accession>
<dbReference type="RefSeq" id="WP_286301989.1">
    <property type="nucleotide sequence ID" value="NZ_AP027728.1"/>
</dbReference>
<sequence>MSVVPALTGDLLLRGVRVAGSGRELLPTDGPVDILIRGGVIADIAPTGNLRATAEVVDGGGAWAIPGLWDHHVHLVQWALDAQRVQLGDAASAAEAVRMVADAAPLPDGRIVGAGLRIAEWRERPSLGLLDEVTGERPAYLINADVHSVWLNSAALRREGFEGADEDGMLREEQAFEISRRLNATDEATVDAAVAAAGRRAAARGVTGLVDFDMAWNADAWRRRVASGFDSHRVEFAFYPADLQRAIDEGLHSGAQLDAAGGLVQVGPLKLITDGSLGTRTAACSHSYAGDPQNFGVLNIPADELVGLLARATASGIDVAVHAIGDRAVASALDAFAYTQAQGTVEHAQLVRHADLQRFARLGVAVSVQPMHAIDDRDLASDLWRNQRSLGYPLASLFASGASVRFGSDAPVTPLDPWLGIAAAVHRTGDGRGPWHPEERVSIDTALRASSRRGAAEIGLGAVADIALCGADPRTADRAQLQRMPVVATILGGRVTHRA</sequence>
<evidence type="ECO:0000313" key="2">
    <source>
        <dbReference type="EMBL" id="BDZ38136.1"/>
    </source>
</evidence>
<dbReference type="InterPro" id="IPR013108">
    <property type="entry name" value="Amidohydro_3"/>
</dbReference>
<evidence type="ECO:0000313" key="3">
    <source>
        <dbReference type="Proteomes" id="UP001321543"/>
    </source>
</evidence>
<organism evidence="2 3">
    <name type="scientific">Microbacterium suwonense</name>
    <dbReference type="NCBI Taxonomy" id="683047"/>
    <lineage>
        <taxon>Bacteria</taxon>
        <taxon>Bacillati</taxon>
        <taxon>Actinomycetota</taxon>
        <taxon>Actinomycetes</taxon>
        <taxon>Micrococcales</taxon>
        <taxon>Microbacteriaceae</taxon>
        <taxon>Microbacterium</taxon>
    </lineage>
</organism>
<keyword evidence="3" id="KW-1185">Reference proteome</keyword>
<dbReference type="Gene3D" id="3.20.20.140">
    <property type="entry name" value="Metal-dependent hydrolases"/>
    <property type="match status" value="1"/>
</dbReference>
<dbReference type="InterPro" id="IPR011059">
    <property type="entry name" value="Metal-dep_hydrolase_composite"/>
</dbReference>
<dbReference type="PANTHER" id="PTHR22642">
    <property type="entry name" value="IMIDAZOLONEPROPIONASE"/>
    <property type="match status" value="1"/>
</dbReference>
<evidence type="ECO:0000259" key="1">
    <source>
        <dbReference type="Pfam" id="PF07969"/>
    </source>
</evidence>
<dbReference type="Proteomes" id="UP001321543">
    <property type="component" value="Chromosome"/>
</dbReference>
<dbReference type="PANTHER" id="PTHR22642:SF2">
    <property type="entry name" value="PROTEIN LONG AFTER FAR-RED 3"/>
    <property type="match status" value="1"/>
</dbReference>
<protein>
    <submittedName>
        <fullName evidence="2">Amidohydrolase</fullName>
    </submittedName>
</protein>
<dbReference type="Pfam" id="PF07969">
    <property type="entry name" value="Amidohydro_3"/>
    <property type="match status" value="1"/>
</dbReference>
<dbReference type="InterPro" id="IPR032466">
    <property type="entry name" value="Metal_Hydrolase"/>
</dbReference>
<dbReference type="Gene3D" id="2.30.40.10">
    <property type="entry name" value="Urease, subunit C, domain 1"/>
    <property type="match status" value="1"/>
</dbReference>
<name>A0ABM8FR38_9MICO</name>
<reference evidence="3" key="1">
    <citation type="journal article" date="2019" name="Int. J. Syst. Evol. Microbiol.">
        <title>The Global Catalogue of Microorganisms (GCM) 10K type strain sequencing project: providing services to taxonomists for standard genome sequencing and annotation.</title>
        <authorList>
            <consortium name="The Broad Institute Genomics Platform"/>
            <consortium name="The Broad Institute Genome Sequencing Center for Infectious Disease"/>
            <person name="Wu L."/>
            <person name="Ma J."/>
        </authorList>
    </citation>
    <scope>NUCLEOTIDE SEQUENCE [LARGE SCALE GENOMIC DNA]</scope>
    <source>
        <strain evidence="3">NBRC 106310</strain>
    </source>
</reference>